<reference evidence="3 4" key="1">
    <citation type="submission" date="2016-07" db="EMBL/GenBank/DDBJ databases">
        <title>Characterization of isolates of Eisenbergiella tayi derived from blood cultures, using whole genome sequencing.</title>
        <authorList>
            <person name="Burdz T."/>
            <person name="Wiebe D."/>
            <person name="Huynh C."/>
            <person name="Bernard K."/>
        </authorList>
    </citation>
    <scope>NUCLEOTIDE SEQUENCE [LARGE SCALE GENOMIC DNA]</scope>
    <source>
        <strain evidence="3 4">NML 120489</strain>
    </source>
</reference>
<comment type="caution">
    <text evidence="3">The sequence shown here is derived from an EMBL/GenBank/DDBJ whole genome shotgun (WGS) entry which is preliminary data.</text>
</comment>
<gene>
    <name evidence="3" type="ORF">BEH84_02334</name>
</gene>
<dbReference type="InterPro" id="IPR025420">
    <property type="entry name" value="DUF4143"/>
</dbReference>
<evidence type="ECO:0000259" key="2">
    <source>
        <dbReference type="Pfam" id="PF13635"/>
    </source>
</evidence>
<dbReference type="AlphaFoldDB" id="A0A1E3ASM5"/>
<dbReference type="InterPro" id="IPR041682">
    <property type="entry name" value="AAA_14"/>
</dbReference>
<proteinExistence type="predicted"/>
<dbReference type="InterPro" id="IPR027417">
    <property type="entry name" value="P-loop_NTPase"/>
</dbReference>
<organism evidence="3 4">
    <name type="scientific">Eisenbergiella tayi</name>
    <dbReference type="NCBI Taxonomy" id="1432052"/>
    <lineage>
        <taxon>Bacteria</taxon>
        <taxon>Bacillati</taxon>
        <taxon>Bacillota</taxon>
        <taxon>Clostridia</taxon>
        <taxon>Lachnospirales</taxon>
        <taxon>Lachnospiraceae</taxon>
        <taxon>Eisenbergiella</taxon>
    </lineage>
</organism>
<feature type="domain" description="AAA" evidence="1">
    <location>
        <begin position="18"/>
        <end position="152"/>
    </location>
</feature>
<sequence>MKRNAIEDLIKWKSSEERKPMVLKGARQVGKTWLMKEFGKNYYNSYVYFNFDEEDELKSIFEVNKNPYRIIELLSMIAGEKIIPGETLVIFDEVQECPEALNSLKYFKEKANDYHVIAAGSLLGTLLAKPKSYPVGMVNLLDIFPLTFDEFLEALDEPLYAYYCSIEKEQHIEEIFHNRLLEAYNYYLIIGGMPECVTSWVKYKDPARIARIQRELIEVYENDFSKHNGKVNSGRILMVFRSIASQLAKPNEKFMYGAVREGGRARDFEEAIEWLVSAGMINRVYNVSKMEHPLSAFDKLDNFKLFVFDTGLLKHMAGLDNSAILLKNDYQFKGPLTENYVLQQLRGQFDIEPRYYSDKNSEIDFIIQHGTEIIPIETKGGEDKSAPSFKRYIIEKKPEHAIRFSKRGYLKNGLITNMPLYLARKMRDLLD</sequence>
<dbReference type="PANTHER" id="PTHR33295">
    <property type="entry name" value="ATPASE"/>
    <property type="match status" value="1"/>
</dbReference>
<accession>A0A1E3ASM5</accession>
<dbReference type="SUPFAM" id="SSF52540">
    <property type="entry name" value="P-loop containing nucleoside triphosphate hydrolases"/>
    <property type="match status" value="1"/>
</dbReference>
<protein>
    <submittedName>
        <fullName evidence="3">Archaeal ATPase</fullName>
    </submittedName>
</protein>
<dbReference type="Gene3D" id="3.40.50.300">
    <property type="entry name" value="P-loop containing nucleotide triphosphate hydrolases"/>
    <property type="match status" value="1"/>
</dbReference>
<dbReference type="Pfam" id="PF13635">
    <property type="entry name" value="DUF4143"/>
    <property type="match status" value="1"/>
</dbReference>
<evidence type="ECO:0000313" key="3">
    <source>
        <dbReference type="EMBL" id="ODM11719.1"/>
    </source>
</evidence>
<dbReference type="RefSeq" id="WP_069156936.1">
    <property type="nucleotide sequence ID" value="NZ_JBKXXQ010000009.1"/>
</dbReference>
<feature type="domain" description="DUF4143" evidence="2">
    <location>
        <begin position="221"/>
        <end position="379"/>
    </location>
</feature>
<dbReference type="Pfam" id="PF13173">
    <property type="entry name" value="AAA_14"/>
    <property type="match status" value="1"/>
</dbReference>
<dbReference type="GeneID" id="93300615"/>
<name>A0A1E3ASM5_9FIRM</name>
<dbReference type="PANTHER" id="PTHR33295:SF7">
    <property type="entry name" value="ATPASE"/>
    <property type="match status" value="1"/>
</dbReference>
<dbReference type="EMBL" id="MCGI01000002">
    <property type="protein sequence ID" value="ODM11719.1"/>
    <property type="molecule type" value="Genomic_DNA"/>
</dbReference>
<dbReference type="Proteomes" id="UP000095003">
    <property type="component" value="Unassembled WGS sequence"/>
</dbReference>
<evidence type="ECO:0000259" key="1">
    <source>
        <dbReference type="Pfam" id="PF13173"/>
    </source>
</evidence>
<evidence type="ECO:0000313" key="4">
    <source>
        <dbReference type="Proteomes" id="UP000095003"/>
    </source>
</evidence>
<dbReference type="PATRIC" id="fig|1432052.3.peg.2577"/>